<name>A0A975F3S2_9SPIR</name>
<evidence type="ECO:0000256" key="1">
    <source>
        <dbReference type="SAM" id="SignalP"/>
    </source>
</evidence>
<accession>A0A975F3S2</accession>
<dbReference type="RefSeq" id="WP_210120506.1">
    <property type="nucleotide sequence ID" value="NZ_CP054142.1"/>
</dbReference>
<keyword evidence="1" id="KW-0732">Signal</keyword>
<evidence type="ECO:0000313" key="2">
    <source>
        <dbReference type="EMBL" id="QTQ13832.1"/>
    </source>
</evidence>
<dbReference type="EMBL" id="CP054142">
    <property type="protein sequence ID" value="QTQ13832.1"/>
    <property type="molecule type" value="Genomic_DNA"/>
</dbReference>
<feature type="signal peptide" evidence="1">
    <location>
        <begin position="1"/>
        <end position="21"/>
    </location>
</feature>
<keyword evidence="3" id="KW-1185">Reference proteome</keyword>
<protein>
    <submittedName>
        <fullName evidence="2">Uncharacterized protein</fullName>
    </submittedName>
</protein>
<sequence length="172" mass="19201">MNIKRITVTFTVLIFLLHARAAALSVVIQVIQQYEDVNETLESTSIFAQDLIDCFFEYGDIVTDAPVILCADSHADEDALNRVFIEAAQGYMEFLAKVTLEYEKDGFVKDGLPDNYPVLKKIGWELISVAQNRRSASGVKPIGSVRAKRLDETEIQNFAVDVAKQIKIGSEK</sequence>
<dbReference type="AlphaFoldDB" id="A0A975F3S2"/>
<feature type="chain" id="PRO_5037056953" evidence="1">
    <location>
        <begin position="22"/>
        <end position="172"/>
    </location>
</feature>
<gene>
    <name evidence="2" type="ORF">HRQ91_04800</name>
</gene>
<reference evidence="2 3" key="1">
    <citation type="journal article" date="2021" name="Microbiol. Resour. Announc.">
        <title>Complete Genome Sequences of Three Human Oral Treponema parvum Isolates.</title>
        <authorList>
            <person name="Zeng H."/>
            <person name="Watt R.M."/>
        </authorList>
    </citation>
    <scope>NUCLEOTIDE SEQUENCE [LARGE SCALE GENOMIC DNA]</scope>
    <source>
        <strain evidence="2 3">ATCC 700770</strain>
    </source>
</reference>
<evidence type="ECO:0000313" key="3">
    <source>
        <dbReference type="Proteomes" id="UP000671908"/>
    </source>
</evidence>
<organism evidence="2 3">
    <name type="scientific">Treponema parvum</name>
    <dbReference type="NCBI Taxonomy" id="138851"/>
    <lineage>
        <taxon>Bacteria</taxon>
        <taxon>Pseudomonadati</taxon>
        <taxon>Spirochaetota</taxon>
        <taxon>Spirochaetia</taxon>
        <taxon>Spirochaetales</taxon>
        <taxon>Treponemataceae</taxon>
        <taxon>Treponema</taxon>
    </lineage>
</organism>
<proteinExistence type="predicted"/>
<dbReference type="KEGG" id="tpav:HRQ91_04800"/>
<dbReference type="Proteomes" id="UP000671908">
    <property type="component" value="Chromosome"/>
</dbReference>